<dbReference type="InterPro" id="IPR007110">
    <property type="entry name" value="Ig-like_dom"/>
</dbReference>
<evidence type="ECO:0000256" key="1">
    <source>
        <dbReference type="ARBA" id="ARBA00022729"/>
    </source>
</evidence>
<keyword evidence="2" id="KW-1015">Disulfide bond</keyword>
<dbReference type="PROSITE" id="PS50835">
    <property type="entry name" value="IG_LIKE"/>
    <property type="match status" value="4"/>
</dbReference>
<evidence type="ECO:0000313" key="7">
    <source>
        <dbReference type="RefSeq" id="XP_022247562.1"/>
    </source>
</evidence>
<dbReference type="Pfam" id="PF00047">
    <property type="entry name" value="ig"/>
    <property type="match status" value="1"/>
</dbReference>
<reference evidence="7" key="1">
    <citation type="submission" date="2025-08" db="UniProtKB">
        <authorList>
            <consortium name="RefSeq"/>
        </authorList>
    </citation>
    <scope>IDENTIFICATION</scope>
    <source>
        <tissue evidence="7">Muscle</tissue>
    </source>
</reference>
<evidence type="ECO:0000313" key="6">
    <source>
        <dbReference type="Proteomes" id="UP000694941"/>
    </source>
</evidence>
<feature type="domain" description="Ig-like" evidence="5">
    <location>
        <begin position="318"/>
        <end position="409"/>
    </location>
</feature>
<keyword evidence="6" id="KW-1185">Reference proteome</keyword>
<feature type="non-terminal residue" evidence="7">
    <location>
        <position position="475"/>
    </location>
</feature>
<evidence type="ECO:0000256" key="4">
    <source>
        <dbReference type="SAM" id="SignalP"/>
    </source>
</evidence>
<accession>A0ABM1SVA6</accession>
<evidence type="ECO:0000259" key="5">
    <source>
        <dbReference type="PROSITE" id="PS50835"/>
    </source>
</evidence>
<feature type="domain" description="Ig-like" evidence="5">
    <location>
        <begin position="27"/>
        <end position="126"/>
    </location>
</feature>
<sequence>MWNCMLTSVLFSTVLLGCFAQNPNDRPKLSIQPAGSSQTRPAGEAFVLTCTGESYDNTLFSDMRWEAPNGEVLGKGGSYQEVEVHKIKNSILSLVVVNPKTEYAGQYTCRATYNDTKILESGVEINFFHDITWNDCLNKQSLIVNQPGELKCVVSANPSPQVSWTKIEGIDTTYLDESRFKVDKSGVLISKVLEDDDGKYRIQAIVTETGRFEHKDIILEVLIPPNITDYQNEVQGMEKEEIVLYCKADIGYPEPVYHWFDKNGTKLGSQERFVVHETNGSITIQNLKKEDAGTYTCMAQNKVGQDERKVQLTVFSKPKIIQFENITALEETTGLLECHASGVPSPELTILKENQQIESDDRIFIEKIKEEEVVILTMTINKISRDDDAEYLCLAENVAGSVENAGHLSVESKPKIVGPKSEIMKTWINNPVNITCVFDSFPVVTIKWSFNGLEIVSDQSETYRIFESEGHSNLL</sequence>
<feature type="chain" id="PRO_5046257236" evidence="4">
    <location>
        <begin position="21"/>
        <end position="475"/>
    </location>
</feature>
<feature type="signal peptide" evidence="4">
    <location>
        <begin position="1"/>
        <end position="20"/>
    </location>
</feature>
<keyword evidence="3" id="KW-0393">Immunoglobulin domain</keyword>
<dbReference type="Proteomes" id="UP000694941">
    <property type="component" value="Unplaced"/>
</dbReference>
<dbReference type="Gene3D" id="2.60.40.10">
    <property type="entry name" value="Immunoglobulins"/>
    <property type="match status" value="5"/>
</dbReference>
<dbReference type="PANTHER" id="PTHR45080">
    <property type="entry name" value="CONTACTIN 5"/>
    <property type="match status" value="1"/>
</dbReference>
<protein>
    <submittedName>
        <fullName evidence="7">Fasciclin-2-like</fullName>
    </submittedName>
</protein>
<feature type="domain" description="Ig-like" evidence="5">
    <location>
        <begin position="225"/>
        <end position="313"/>
    </location>
</feature>
<dbReference type="CDD" id="cd00096">
    <property type="entry name" value="Ig"/>
    <property type="match status" value="1"/>
</dbReference>
<gene>
    <name evidence="7" type="primary">LOC106464165</name>
</gene>
<dbReference type="InterPro" id="IPR013098">
    <property type="entry name" value="Ig_I-set"/>
</dbReference>
<feature type="domain" description="Ig-like" evidence="5">
    <location>
        <begin position="414"/>
        <end position="475"/>
    </location>
</feature>
<keyword evidence="1 4" id="KW-0732">Signal</keyword>
<dbReference type="InterPro" id="IPR003598">
    <property type="entry name" value="Ig_sub2"/>
</dbReference>
<dbReference type="SMART" id="SM00408">
    <property type="entry name" value="IGc2"/>
    <property type="match status" value="3"/>
</dbReference>
<dbReference type="GeneID" id="106464165"/>
<dbReference type="SUPFAM" id="SSF48726">
    <property type="entry name" value="Immunoglobulin"/>
    <property type="match status" value="5"/>
</dbReference>
<dbReference type="InterPro" id="IPR013783">
    <property type="entry name" value="Ig-like_fold"/>
</dbReference>
<evidence type="ECO:0000256" key="3">
    <source>
        <dbReference type="ARBA" id="ARBA00023319"/>
    </source>
</evidence>
<name>A0ABM1SVA6_LIMPO</name>
<dbReference type="InterPro" id="IPR036179">
    <property type="entry name" value="Ig-like_dom_sf"/>
</dbReference>
<dbReference type="InterPro" id="IPR013151">
    <property type="entry name" value="Immunoglobulin_dom"/>
</dbReference>
<dbReference type="PANTHER" id="PTHR45080:SF8">
    <property type="entry name" value="IG-LIKE DOMAIN-CONTAINING PROTEIN"/>
    <property type="match status" value="1"/>
</dbReference>
<evidence type="ECO:0000256" key="2">
    <source>
        <dbReference type="ARBA" id="ARBA00023157"/>
    </source>
</evidence>
<dbReference type="Pfam" id="PF07679">
    <property type="entry name" value="I-set"/>
    <property type="match status" value="3"/>
</dbReference>
<dbReference type="RefSeq" id="XP_022247562.1">
    <property type="nucleotide sequence ID" value="XM_022391854.1"/>
</dbReference>
<organism evidence="6 7">
    <name type="scientific">Limulus polyphemus</name>
    <name type="common">Atlantic horseshoe crab</name>
    <dbReference type="NCBI Taxonomy" id="6850"/>
    <lineage>
        <taxon>Eukaryota</taxon>
        <taxon>Metazoa</taxon>
        <taxon>Ecdysozoa</taxon>
        <taxon>Arthropoda</taxon>
        <taxon>Chelicerata</taxon>
        <taxon>Merostomata</taxon>
        <taxon>Xiphosura</taxon>
        <taxon>Limulidae</taxon>
        <taxon>Limulus</taxon>
    </lineage>
</organism>
<proteinExistence type="predicted"/>
<dbReference type="InterPro" id="IPR003599">
    <property type="entry name" value="Ig_sub"/>
</dbReference>
<dbReference type="InterPro" id="IPR050958">
    <property type="entry name" value="Cell_Adh-Cytoskel_Orgn"/>
</dbReference>
<dbReference type="SMART" id="SM00409">
    <property type="entry name" value="IG"/>
    <property type="match status" value="4"/>
</dbReference>